<comment type="caution">
    <text evidence="2">The sequence shown here is derived from an EMBL/GenBank/DDBJ whole genome shotgun (WGS) entry which is preliminary data.</text>
</comment>
<gene>
    <name evidence="2" type="ORF">HGB38_32685</name>
</gene>
<protein>
    <submittedName>
        <fullName evidence="2">GNAT family N-acetyltransferase</fullName>
    </submittedName>
</protein>
<dbReference type="InterPro" id="IPR051908">
    <property type="entry name" value="Ribosomal_N-acetyltransferase"/>
</dbReference>
<evidence type="ECO:0000259" key="1">
    <source>
        <dbReference type="PROSITE" id="PS51186"/>
    </source>
</evidence>
<dbReference type="PROSITE" id="PS51186">
    <property type="entry name" value="GNAT"/>
    <property type="match status" value="2"/>
</dbReference>
<organism evidence="2 3">
    <name type="scientific">Nocardia gamkensis</name>
    <dbReference type="NCBI Taxonomy" id="352869"/>
    <lineage>
        <taxon>Bacteria</taxon>
        <taxon>Bacillati</taxon>
        <taxon>Actinomycetota</taxon>
        <taxon>Actinomycetes</taxon>
        <taxon>Mycobacteriales</taxon>
        <taxon>Nocardiaceae</taxon>
        <taxon>Nocardia</taxon>
    </lineage>
</organism>
<dbReference type="Proteomes" id="UP000540698">
    <property type="component" value="Unassembled WGS sequence"/>
</dbReference>
<feature type="domain" description="N-acetyltransferase" evidence="1">
    <location>
        <begin position="173"/>
        <end position="332"/>
    </location>
</feature>
<dbReference type="InterPro" id="IPR016181">
    <property type="entry name" value="Acyl_CoA_acyltransferase"/>
</dbReference>
<dbReference type="EMBL" id="JAAXOS010000023">
    <property type="protein sequence ID" value="NKY30930.1"/>
    <property type="molecule type" value="Genomic_DNA"/>
</dbReference>
<dbReference type="GO" id="GO:1990189">
    <property type="term" value="F:protein N-terminal-serine acetyltransferase activity"/>
    <property type="evidence" value="ECO:0007669"/>
    <property type="project" value="TreeGrafter"/>
</dbReference>
<dbReference type="PANTHER" id="PTHR43441:SF10">
    <property type="entry name" value="ACETYLTRANSFERASE"/>
    <property type="match status" value="1"/>
</dbReference>
<dbReference type="AlphaFoldDB" id="A0A7X6LAU3"/>
<dbReference type="CDD" id="cd04301">
    <property type="entry name" value="NAT_SF"/>
    <property type="match status" value="2"/>
</dbReference>
<dbReference type="InterPro" id="IPR000182">
    <property type="entry name" value="GNAT_dom"/>
</dbReference>
<proteinExistence type="predicted"/>
<sequence length="342" mass="37494">MSSADVDLVREAADDELIPLITTVPSVYTAEEAARFIERQWDRTESGSGYPFVIARASDGKPLGSIGVWSKDLSEGRASIGYWLVRSARGQGIAAHALRTVTAWAFEHLPVSRLQLYVEPWNVASIRTAERAGFRREGLLRGWQRVGDSRRDMYMYARLRPTRPQESPLRRGQAIRVALPADVDGIIELLSAVAAEGKWIRAEAPFDTEAAARRILAMSGDEKHGVFVAEIDGSVAGTATVEFTARGVTSFAMMVAADQRGRGIGTALLDRVVEWSRDHGAHKVTLEVWPHNQAAMALYDRAGFEVEGVLRAHYRRRNGELWDAVLMSLGLAGAPDLGRGSG</sequence>
<dbReference type="Gene3D" id="3.40.630.30">
    <property type="match status" value="2"/>
</dbReference>
<evidence type="ECO:0000313" key="2">
    <source>
        <dbReference type="EMBL" id="NKY30930.1"/>
    </source>
</evidence>
<name>A0A7X6LAU3_9NOCA</name>
<dbReference type="PANTHER" id="PTHR43441">
    <property type="entry name" value="RIBOSOMAL-PROTEIN-SERINE ACETYLTRANSFERASE"/>
    <property type="match status" value="1"/>
</dbReference>
<reference evidence="2 3" key="1">
    <citation type="submission" date="2020-04" db="EMBL/GenBank/DDBJ databases">
        <title>MicrobeNet Type strains.</title>
        <authorList>
            <person name="Nicholson A.C."/>
        </authorList>
    </citation>
    <scope>NUCLEOTIDE SEQUENCE [LARGE SCALE GENOMIC DNA]</scope>
    <source>
        <strain evidence="2 3">DSM 44956</strain>
    </source>
</reference>
<evidence type="ECO:0000313" key="3">
    <source>
        <dbReference type="Proteomes" id="UP000540698"/>
    </source>
</evidence>
<dbReference type="GO" id="GO:0005737">
    <property type="term" value="C:cytoplasm"/>
    <property type="evidence" value="ECO:0007669"/>
    <property type="project" value="TreeGrafter"/>
</dbReference>
<accession>A0A7X6LAU3</accession>
<dbReference type="Pfam" id="PF00583">
    <property type="entry name" value="Acetyltransf_1"/>
    <property type="match status" value="1"/>
</dbReference>
<keyword evidence="3" id="KW-1185">Reference proteome</keyword>
<dbReference type="GO" id="GO:0008999">
    <property type="term" value="F:protein-N-terminal-alanine acetyltransferase activity"/>
    <property type="evidence" value="ECO:0007669"/>
    <property type="project" value="TreeGrafter"/>
</dbReference>
<dbReference type="SUPFAM" id="SSF55729">
    <property type="entry name" value="Acyl-CoA N-acyltransferases (Nat)"/>
    <property type="match status" value="2"/>
</dbReference>
<keyword evidence="2" id="KW-0808">Transferase</keyword>
<feature type="domain" description="N-acetyltransferase" evidence="1">
    <location>
        <begin position="1"/>
        <end position="160"/>
    </location>
</feature>
<dbReference type="Pfam" id="PF13302">
    <property type="entry name" value="Acetyltransf_3"/>
    <property type="match status" value="1"/>
</dbReference>